<evidence type="ECO:0000256" key="7">
    <source>
        <dbReference type="ARBA" id="ARBA00022840"/>
    </source>
</evidence>
<dbReference type="GO" id="GO:0061710">
    <property type="term" value="F:L-threonylcarbamoyladenylate synthase"/>
    <property type="evidence" value="ECO:0007669"/>
    <property type="project" value="UniProtKB-EC"/>
</dbReference>
<dbReference type="OrthoDB" id="9814580at2"/>
<dbReference type="Proteomes" id="UP000029264">
    <property type="component" value="Unassembled WGS sequence"/>
</dbReference>
<keyword evidence="7 9" id="KW-0067">ATP-binding</keyword>
<dbReference type="GO" id="GO:0003725">
    <property type="term" value="F:double-stranded RNA binding"/>
    <property type="evidence" value="ECO:0007669"/>
    <property type="project" value="InterPro"/>
</dbReference>
<dbReference type="PANTHER" id="PTHR17490">
    <property type="entry name" value="SUA5"/>
    <property type="match status" value="1"/>
</dbReference>
<dbReference type="SUPFAM" id="SSF55821">
    <property type="entry name" value="YrdC/RibB"/>
    <property type="match status" value="1"/>
</dbReference>
<sequence>MLQIAATDVAELVAEGGVIAYPTEAVFGLGCDPDNLTAVQRILDIKQRPWEKGLIMVADNFDQLRPYLDLTEISAEQLAHAHEFWPGPFTFIFPAKASLSTLVRGQFDTVAVRVSAHPIVKSLCQTVAKPLISTSANPAGEEPALDSATIEQMFGRKVDAVIAGELGEQRQPSTIIDIRTGKVLRQG</sequence>
<dbReference type="RefSeq" id="WP_037445569.1">
    <property type="nucleotide sequence ID" value="NZ_JPEO01000023.1"/>
</dbReference>
<comment type="subcellular location">
    <subcellularLocation>
        <location evidence="1 9">Cytoplasm</location>
    </subcellularLocation>
</comment>
<dbReference type="Gene3D" id="3.90.870.10">
    <property type="entry name" value="DHBP synthase"/>
    <property type="match status" value="1"/>
</dbReference>
<dbReference type="InterPro" id="IPR017945">
    <property type="entry name" value="DHBP_synth_RibB-like_a/b_dom"/>
</dbReference>
<comment type="function">
    <text evidence="9">Required for the formation of a threonylcarbamoyl group on adenosine at position 37 (t(6)A37) in tRNAs that read codons beginning with adenine. Catalyzes the conversion of L-threonine, HCO(3)(-)/CO(2) and ATP to give threonylcarbamoyl-AMP (TC-AMP) as the acyladenylate intermediate, with the release of diphosphate.</text>
</comment>
<dbReference type="STRING" id="1515746.HR45_18090"/>
<organism evidence="11 12">
    <name type="scientific">Shewanella mangrovi</name>
    <dbReference type="NCBI Taxonomy" id="1515746"/>
    <lineage>
        <taxon>Bacteria</taxon>
        <taxon>Pseudomonadati</taxon>
        <taxon>Pseudomonadota</taxon>
        <taxon>Gammaproteobacteria</taxon>
        <taxon>Alteromonadales</taxon>
        <taxon>Shewanellaceae</taxon>
        <taxon>Shewanella</taxon>
    </lineage>
</organism>
<name>A0A094JUL4_9GAMM</name>
<evidence type="ECO:0000313" key="11">
    <source>
        <dbReference type="EMBL" id="KFZ36176.1"/>
    </source>
</evidence>
<dbReference type="GO" id="GO:0005524">
    <property type="term" value="F:ATP binding"/>
    <property type="evidence" value="ECO:0007669"/>
    <property type="project" value="UniProtKB-UniRule"/>
</dbReference>
<comment type="caution">
    <text evidence="11">The sequence shown here is derived from an EMBL/GenBank/DDBJ whole genome shotgun (WGS) entry which is preliminary data.</text>
</comment>
<evidence type="ECO:0000313" key="12">
    <source>
        <dbReference type="Proteomes" id="UP000029264"/>
    </source>
</evidence>
<keyword evidence="6 9" id="KW-0547">Nucleotide-binding</keyword>
<dbReference type="GO" id="GO:0000049">
    <property type="term" value="F:tRNA binding"/>
    <property type="evidence" value="ECO:0007669"/>
    <property type="project" value="TreeGrafter"/>
</dbReference>
<comment type="similarity">
    <text evidence="9">Belongs to the SUA5 family. TsaC subfamily.</text>
</comment>
<dbReference type="PANTHER" id="PTHR17490:SF18">
    <property type="entry name" value="THREONYLCARBAMOYL-AMP SYNTHASE"/>
    <property type="match status" value="1"/>
</dbReference>
<evidence type="ECO:0000256" key="4">
    <source>
        <dbReference type="ARBA" id="ARBA00022694"/>
    </source>
</evidence>
<evidence type="ECO:0000256" key="1">
    <source>
        <dbReference type="ARBA" id="ARBA00004496"/>
    </source>
</evidence>
<evidence type="ECO:0000256" key="5">
    <source>
        <dbReference type="ARBA" id="ARBA00022695"/>
    </source>
</evidence>
<dbReference type="InterPro" id="IPR050156">
    <property type="entry name" value="TC-AMP_synthase_SUA5"/>
</dbReference>
<dbReference type="GO" id="GO:0006450">
    <property type="term" value="P:regulation of translational fidelity"/>
    <property type="evidence" value="ECO:0007669"/>
    <property type="project" value="TreeGrafter"/>
</dbReference>
<keyword evidence="2 9" id="KW-0963">Cytoplasm</keyword>
<evidence type="ECO:0000256" key="3">
    <source>
        <dbReference type="ARBA" id="ARBA00022679"/>
    </source>
</evidence>
<evidence type="ECO:0000256" key="2">
    <source>
        <dbReference type="ARBA" id="ARBA00022490"/>
    </source>
</evidence>
<dbReference type="Pfam" id="PF01300">
    <property type="entry name" value="Sua5_yciO_yrdC"/>
    <property type="match status" value="1"/>
</dbReference>
<dbReference type="AlphaFoldDB" id="A0A094JUL4"/>
<evidence type="ECO:0000259" key="10">
    <source>
        <dbReference type="PROSITE" id="PS51163"/>
    </source>
</evidence>
<evidence type="ECO:0000256" key="6">
    <source>
        <dbReference type="ARBA" id="ARBA00022741"/>
    </source>
</evidence>
<gene>
    <name evidence="9" type="primary">tsaC</name>
    <name evidence="11" type="ORF">HR45_18090</name>
</gene>
<evidence type="ECO:0000256" key="8">
    <source>
        <dbReference type="ARBA" id="ARBA00048366"/>
    </source>
</evidence>
<keyword evidence="4 9" id="KW-0819">tRNA processing</keyword>
<evidence type="ECO:0000256" key="9">
    <source>
        <dbReference type="HAMAP-Rule" id="MF_01852"/>
    </source>
</evidence>
<dbReference type="GO" id="GO:0002949">
    <property type="term" value="P:tRNA threonylcarbamoyladenosine modification"/>
    <property type="evidence" value="ECO:0007669"/>
    <property type="project" value="UniProtKB-UniRule"/>
</dbReference>
<dbReference type="EMBL" id="JPEO01000023">
    <property type="protein sequence ID" value="KFZ36176.1"/>
    <property type="molecule type" value="Genomic_DNA"/>
</dbReference>
<feature type="domain" description="YrdC-like" evidence="10">
    <location>
        <begin position="3"/>
        <end position="187"/>
    </location>
</feature>
<dbReference type="PROSITE" id="PS51163">
    <property type="entry name" value="YRDC"/>
    <property type="match status" value="1"/>
</dbReference>
<keyword evidence="3 9" id="KW-0808">Transferase</keyword>
<dbReference type="InterPro" id="IPR023535">
    <property type="entry name" value="TC-AMP_synthase"/>
</dbReference>
<dbReference type="InterPro" id="IPR006070">
    <property type="entry name" value="Sua5-like_dom"/>
</dbReference>
<dbReference type="eggNOG" id="COG0009">
    <property type="taxonomic scope" value="Bacteria"/>
</dbReference>
<dbReference type="EC" id="2.7.7.87" evidence="9"/>
<keyword evidence="5 9" id="KW-0548">Nucleotidyltransferase</keyword>
<keyword evidence="12" id="KW-1185">Reference proteome</keyword>
<accession>A0A094JUL4</accession>
<dbReference type="HAMAP" id="MF_01852">
    <property type="entry name" value="TsaC"/>
    <property type="match status" value="1"/>
</dbReference>
<dbReference type="GO" id="GO:0005737">
    <property type="term" value="C:cytoplasm"/>
    <property type="evidence" value="ECO:0007669"/>
    <property type="project" value="UniProtKB-SubCell"/>
</dbReference>
<proteinExistence type="inferred from homology"/>
<comment type="catalytic activity">
    <reaction evidence="8 9">
        <text>L-threonine + hydrogencarbonate + ATP = L-threonylcarbamoyladenylate + diphosphate + H2O</text>
        <dbReference type="Rhea" id="RHEA:36407"/>
        <dbReference type="ChEBI" id="CHEBI:15377"/>
        <dbReference type="ChEBI" id="CHEBI:17544"/>
        <dbReference type="ChEBI" id="CHEBI:30616"/>
        <dbReference type="ChEBI" id="CHEBI:33019"/>
        <dbReference type="ChEBI" id="CHEBI:57926"/>
        <dbReference type="ChEBI" id="CHEBI:73682"/>
        <dbReference type="EC" id="2.7.7.87"/>
    </reaction>
</comment>
<dbReference type="FunFam" id="3.90.870.10:FF:000004">
    <property type="entry name" value="Threonylcarbamoyl-AMP synthase"/>
    <property type="match status" value="1"/>
</dbReference>
<dbReference type="NCBIfam" id="TIGR00057">
    <property type="entry name" value="L-threonylcarbamoyladenylate synthase"/>
    <property type="match status" value="1"/>
</dbReference>
<protein>
    <recommendedName>
        <fullName evidence="9">Threonylcarbamoyl-AMP synthase</fullName>
        <shortName evidence="9">TC-AMP synthase</shortName>
        <ecNumber evidence="9">2.7.7.87</ecNumber>
    </recommendedName>
    <alternativeName>
        <fullName evidence="9">L-threonylcarbamoyladenylate synthase</fullName>
    </alternativeName>
    <alternativeName>
        <fullName evidence="9">t(6)A37 threonylcarbamoyladenosine biosynthesis protein TsaC</fullName>
    </alternativeName>
    <alternativeName>
        <fullName evidence="9">tRNA threonylcarbamoyladenosine biosynthesis protein TsaC</fullName>
    </alternativeName>
</protein>
<reference evidence="11 12" key="1">
    <citation type="submission" date="2014-06" db="EMBL/GenBank/DDBJ databases">
        <title>Shewanella sp. YQH10.</title>
        <authorList>
            <person name="Liu Y."/>
            <person name="Zeng R."/>
        </authorList>
    </citation>
    <scope>NUCLEOTIDE SEQUENCE [LARGE SCALE GENOMIC DNA]</scope>
    <source>
        <strain evidence="11 12">YQH10</strain>
    </source>
</reference>